<dbReference type="SUPFAM" id="SSF53920">
    <property type="entry name" value="Fe-only hydrogenase"/>
    <property type="match status" value="1"/>
</dbReference>
<dbReference type="SUPFAM" id="SSF54862">
    <property type="entry name" value="4Fe-4S ferredoxins"/>
    <property type="match status" value="1"/>
</dbReference>
<dbReference type="Pfam" id="PF02906">
    <property type="entry name" value="Fe_hyd_lg_C"/>
    <property type="match status" value="1"/>
</dbReference>
<dbReference type="InterPro" id="IPR036010">
    <property type="entry name" value="2Fe-2S_ferredoxin-like_sf"/>
</dbReference>
<protein>
    <recommendedName>
        <fullName evidence="11">Ferredoxin</fullName>
    </recommendedName>
</protein>
<dbReference type="Gene3D" id="3.40.50.1780">
    <property type="match status" value="1"/>
</dbReference>
<keyword evidence="1" id="KW-0004">4Fe-4S</keyword>
<dbReference type="InterPro" id="IPR019574">
    <property type="entry name" value="NADH_UbQ_OxRdtase_Gsu_4Fe4S-bd"/>
</dbReference>
<evidence type="ECO:0000259" key="8">
    <source>
        <dbReference type="PROSITE" id="PS51839"/>
    </source>
</evidence>
<dbReference type="InterPro" id="IPR013352">
    <property type="entry name" value="Fe_hydrogenase_subset"/>
</dbReference>
<dbReference type="EMBL" id="MHLW01000016">
    <property type="protein sequence ID" value="OGZ18101.1"/>
    <property type="molecule type" value="Genomic_DNA"/>
</dbReference>
<sequence>MIEIIINGKKIKTEEGKTILEAARENNIDIPALCNHSDLKPGASCRICAVEIKGSKKLLPACATKARPNMEVITDSPKISKTRKINLELLFSQHKEECFDCVWNGECSLLDLVDKYKVKINRFDDRKKNYPVYQFGNAIQFDSSKCIDCRNCIEACHLQGVDFLEIKERGSLFQVVPSETKDCIYCGQCLIHCPAGAFESVGEFEDIEKPLKQKDKIVVFQFAPSIRSTLGEEFGMSYGKLVTGKIVAGLKRLGVDKIFDTCVGADFTTTSEAEEVVERIKSNKNLPILTSCCPSWVKFLEQKYPEFIPNISTTRSPQVILGGLIKTYWAKEQGLDPKKIFVVSVMPCTAKKFEIIRPENNVLGMRPVDCVLTTREFARLLMRHNIDLSKLKPEKMDNMFGDPSGAGVIYGASGGVMESAFRTAYEKITNTKLKNVEFKQVRGMQGVKEAEVRVGSKTRKIAVINGLGLAKKFIEEIKSGKRKDYTCIEAMACPGGCVGGGGQPVPTDAKIREKRALSLYEVDKKKKIRKAHENPIVKKIYKEFLKDKKLAHKILHTSYGRKGRGLIKKI</sequence>
<dbReference type="SMART" id="SM00902">
    <property type="entry name" value="Fe_hyd_SSU"/>
    <property type="match status" value="1"/>
</dbReference>
<evidence type="ECO:0000256" key="3">
    <source>
        <dbReference type="ARBA" id="ARBA00022737"/>
    </source>
</evidence>
<evidence type="ECO:0008006" key="11">
    <source>
        <dbReference type="Google" id="ProtNLM"/>
    </source>
</evidence>
<dbReference type="InterPro" id="IPR017896">
    <property type="entry name" value="4Fe4S_Fe-S-bd"/>
</dbReference>
<dbReference type="Pfam" id="PF10588">
    <property type="entry name" value="NADH-G_4Fe-4S_3"/>
    <property type="match status" value="1"/>
</dbReference>
<dbReference type="PROSITE" id="PS51379">
    <property type="entry name" value="4FE4S_FER_2"/>
    <property type="match status" value="2"/>
</dbReference>
<dbReference type="Gene3D" id="3.30.70.20">
    <property type="match status" value="1"/>
</dbReference>
<feature type="domain" description="4Fe-4S His(Cys)3-ligated-type" evidence="8">
    <location>
        <begin position="78"/>
        <end position="117"/>
    </location>
</feature>
<dbReference type="Pfam" id="PF02256">
    <property type="entry name" value="Fe_hyd_SSU"/>
    <property type="match status" value="1"/>
</dbReference>
<feature type="domain" description="4Fe-4S ferredoxin-type" evidence="7">
    <location>
        <begin position="137"/>
        <end position="166"/>
    </location>
</feature>
<dbReference type="CDD" id="cd00207">
    <property type="entry name" value="fer2"/>
    <property type="match status" value="1"/>
</dbReference>
<dbReference type="NCBIfam" id="TIGR02512">
    <property type="entry name" value="FeFe_hydrog_A"/>
    <property type="match status" value="1"/>
</dbReference>
<keyword evidence="4" id="KW-0408">Iron</keyword>
<reference evidence="9 10" key="1">
    <citation type="journal article" date="2016" name="Nat. Commun.">
        <title>Thousands of microbial genomes shed light on interconnected biogeochemical processes in an aquifer system.</title>
        <authorList>
            <person name="Anantharaman K."/>
            <person name="Brown C.T."/>
            <person name="Hug L.A."/>
            <person name="Sharon I."/>
            <person name="Castelle C.J."/>
            <person name="Probst A.J."/>
            <person name="Thomas B.C."/>
            <person name="Singh A."/>
            <person name="Wilkins M.J."/>
            <person name="Karaoz U."/>
            <person name="Brodie E.L."/>
            <person name="Williams K.H."/>
            <person name="Hubbard S.S."/>
            <person name="Banfield J.F."/>
        </authorList>
    </citation>
    <scope>NUCLEOTIDE SEQUENCE [LARGE SCALE GENOMIC DNA]</scope>
</reference>
<evidence type="ECO:0000259" key="7">
    <source>
        <dbReference type="PROSITE" id="PS51379"/>
    </source>
</evidence>
<evidence type="ECO:0000256" key="1">
    <source>
        <dbReference type="ARBA" id="ARBA00022485"/>
    </source>
</evidence>
<dbReference type="FunFam" id="3.30.70.20:FF:000035">
    <property type="entry name" value="Iron hydrogenase 1"/>
    <property type="match status" value="1"/>
</dbReference>
<evidence type="ECO:0000313" key="10">
    <source>
        <dbReference type="Proteomes" id="UP000178893"/>
    </source>
</evidence>
<name>A0A1G2DYG6_9BACT</name>
<dbReference type="InterPro" id="IPR050340">
    <property type="entry name" value="Cytosolic_Fe-S_CAF"/>
</dbReference>
<keyword evidence="3" id="KW-0677">Repeat</keyword>
<dbReference type="PROSITE" id="PS51839">
    <property type="entry name" value="4FE4S_HC3"/>
    <property type="match status" value="1"/>
</dbReference>
<accession>A0A1G2DYG6</accession>
<dbReference type="SUPFAM" id="SSF54292">
    <property type="entry name" value="2Fe-2S ferredoxin-like"/>
    <property type="match status" value="1"/>
</dbReference>
<dbReference type="SMART" id="SM00929">
    <property type="entry name" value="NADH-G_4Fe-4S_3"/>
    <property type="match status" value="1"/>
</dbReference>
<dbReference type="Gene3D" id="4.10.260.20">
    <property type="entry name" value="Iron hydrogenase, small subunit"/>
    <property type="match status" value="1"/>
</dbReference>
<gene>
    <name evidence="9" type="ORF">A2V72_02140</name>
</gene>
<dbReference type="PANTHER" id="PTHR11615">
    <property type="entry name" value="NITRATE, FORMATE, IRON DEHYDROGENASE"/>
    <property type="match status" value="1"/>
</dbReference>
<keyword evidence="2" id="KW-0479">Metal-binding</keyword>
<comment type="caution">
    <text evidence="9">The sequence shown here is derived from an EMBL/GenBank/DDBJ whole genome shotgun (WGS) entry which is preliminary data.</text>
</comment>
<dbReference type="PROSITE" id="PS00198">
    <property type="entry name" value="4FE4S_FER_1"/>
    <property type="match status" value="1"/>
</dbReference>
<dbReference type="PROSITE" id="PS51085">
    <property type="entry name" value="2FE2S_FER_2"/>
    <property type="match status" value="1"/>
</dbReference>
<dbReference type="Pfam" id="PF12838">
    <property type="entry name" value="Fer4_7"/>
    <property type="match status" value="1"/>
</dbReference>
<dbReference type="InterPro" id="IPR001041">
    <property type="entry name" value="2Fe-2S_ferredoxin-type"/>
</dbReference>
<evidence type="ECO:0000256" key="4">
    <source>
        <dbReference type="ARBA" id="ARBA00023004"/>
    </source>
</evidence>
<evidence type="ECO:0000256" key="2">
    <source>
        <dbReference type="ARBA" id="ARBA00022723"/>
    </source>
</evidence>
<dbReference type="InterPro" id="IPR009016">
    <property type="entry name" value="Fe_hydrogenase"/>
</dbReference>
<dbReference type="InterPro" id="IPR004108">
    <property type="entry name" value="Fe_hydrogenase_lsu_C"/>
</dbReference>
<organism evidence="9 10">
    <name type="scientific">Candidatus Nealsonbacteria bacterium RBG_13_37_56</name>
    <dbReference type="NCBI Taxonomy" id="1801661"/>
    <lineage>
        <taxon>Bacteria</taxon>
        <taxon>Candidatus Nealsoniibacteriota</taxon>
    </lineage>
</organism>
<dbReference type="Gene3D" id="3.40.950.10">
    <property type="entry name" value="Fe-only Hydrogenase (Larger Subunit), Chain L, domain 3"/>
    <property type="match status" value="1"/>
</dbReference>
<dbReference type="InterPro" id="IPR036991">
    <property type="entry name" value="Fe_hydrogenase_ssu_sf"/>
</dbReference>
<dbReference type="InterPro" id="IPR003149">
    <property type="entry name" value="Fe_hydrogenase_ssu"/>
</dbReference>
<dbReference type="Proteomes" id="UP000178893">
    <property type="component" value="Unassembled WGS sequence"/>
</dbReference>
<evidence type="ECO:0000259" key="6">
    <source>
        <dbReference type="PROSITE" id="PS51085"/>
    </source>
</evidence>
<dbReference type="FunFam" id="3.10.20.740:FF:000003">
    <property type="entry name" value="Formate dehydrogenase subunit alpha"/>
    <property type="match status" value="1"/>
</dbReference>
<feature type="domain" description="2Fe-2S ferredoxin-type" evidence="6">
    <location>
        <begin position="1"/>
        <end position="78"/>
    </location>
</feature>
<dbReference type="GO" id="GO:0008901">
    <property type="term" value="F:ferredoxin hydrogenase activity"/>
    <property type="evidence" value="ECO:0007669"/>
    <property type="project" value="InterPro"/>
</dbReference>
<evidence type="ECO:0000256" key="5">
    <source>
        <dbReference type="ARBA" id="ARBA00023014"/>
    </source>
</evidence>
<dbReference type="InterPro" id="IPR017900">
    <property type="entry name" value="4Fe4S_Fe_S_CS"/>
</dbReference>
<proteinExistence type="predicted"/>
<keyword evidence="5" id="KW-0411">Iron-sulfur</keyword>
<feature type="domain" description="4Fe-4S ferredoxin-type" evidence="7">
    <location>
        <begin position="173"/>
        <end position="203"/>
    </location>
</feature>
<dbReference type="Pfam" id="PF13510">
    <property type="entry name" value="Fer2_4"/>
    <property type="match status" value="1"/>
</dbReference>
<dbReference type="GO" id="GO:0051539">
    <property type="term" value="F:4 iron, 4 sulfur cluster binding"/>
    <property type="evidence" value="ECO:0007669"/>
    <property type="project" value="UniProtKB-KW"/>
</dbReference>
<evidence type="ECO:0000313" key="9">
    <source>
        <dbReference type="EMBL" id="OGZ18101.1"/>
    </source>
</evidence>
<dbReference type="Gene3D" id="3.10.20.740">
    <property type="match status" value="1"/>
</dbReference>
<dbReference type="AlphaFoldDB" id="A0A1G2DYG6"/>
<dbReference type="GO" id="GO:0005506">
    <property type="term" value="F:iron ion binding"/>
    <property type="evidence" value="ECO:0007669"/>
    <property type="project" value="InterPro"/>
</dbReference>